<evidence type="ECO:0000313" key="2">
    <source>
        <dbReference type="Proteomes" id="UP000203112"/>
    </source>
</evidence>
<accession>R4TM27</accession>
<dbReference type="Proteomes" id="UP000203112">
    <property type="component" value="Segment"/>
</dbReference>
<evidence type="ECO:0000313" key="1">
    <source>
        <dbReference type="EMBL" id="AGM11218.1"/>
    </source>
</evidence>
<organism evidence="1 2">
    <name type="scientific">Haloarcula hispanica tailed virus 2</name>
    <dbReference type="NCBI Taxonomy" id="1273751"/>
    <lineage>
        <taxon>Viruses</taxon>
        <taxon>Duplodnaviria</taxon>
        <taxon>Heunggongvirae</taxon>
        <taxon>Uroviricota</taxon>
        <taxon>Caudoviricetes</taxon>
        <taxon>Saparoviridae</taxon>
        <taxon>Halohivirus</taxon>
        <taxon>Halohivirus suolae</taxon>
        <taxon>Halohivirus HHTV2</taxon>
    </lineage>
</organism>
<sequence length="330" mass="35557">MPRIQDQVAENRRNVQRIDGRFIFVPDRRDQNLTFGRNSFEMDAEVEVYTRSLNDGLYSGHPDPEHGSGRGVAGDVRGAWSLQEDVEVSTEWTRDGRNAVRDALAGETGSVDEIAVGTGSGDAAVDDTTLGAQTGSTFAYGIRSTEAFNAVRARANFLYSETGSGGLDPLEYGLFDASGRLMARITTSAVPVSNNEEVRVDITVTISGSGNGSSAITDDGETAVADSLQLEAQTIGLDEIAWGTGTTAATTSDTALETEVYRATCQRTKDLEVITVSAPQFESQPAGQPYDYTEVGVFDNQGNLVWRTTMDPFEKTDNVRFTTSVGFRVV</sequence>
<dbReference type="GeneID" id="16194301"/>
<protein>
    <submittedName>
        <fullName evidence="1">Uncharacterized protein</fullName>
    </submittedName>
</protein>
<reference evidence="1 2" key="1">
    <citation type="submission" date="2012-12" db="EMBL/GenBank/DDBJ databases">
        <authorList>
            <person name="Sencilo A."/>
            <person name="Jacobs-Sera D."/>
            <person name="Russell D.A."/>
            <person name="Ko C."/>
            <person name="Atanasova N."/>
            <person name="Osterlund E."/>
            <person name="Oksanen H.M."/>
            <person name="Bamford D.H."/>
            <person name="Hatfull G.F."/>
            <person name="Roine E."/>
            <person name="Hendrix R.W."/>
        </authorList>
    </citation>
    <scope>NUCLEOTIDE SEQUENCE [LARGE SCALE GENOMIC DNA]</scope>
</reference>
<dbReference type="KEGG" id="vg:16194301"/>
<dbReference type="EMBL" id="KC292024">
    <property type="protein sequence ID" value="AGM11218.1"/>
    <property type="molecule type" value="Genomic_DNA"/>
</dbReference>
<gene>
    <name evidence="1" type="primary">53</name>
    <name evidence="1" type="ORF">HHTV2_53</name>
</gene>
<name>R4TM27_9CAUD</name>
<dbReference type="OrthoDB" id="15101at10239"/>
<dbReference type="RefSeq" id="YP_008060362.1">
    <property type="nucleotide sequence ID" value="NC_021340.1"/>
</dbReference>
<proteinExistence type="predicted"/>
<keyword evidence="2" id="KW-1185">Reference proteome</keyword>